<reference evidence="7 8" key="1">
    <citation type="submission" date="2019-07" db="EMBL/GenBank/DDBJ databases">
        <title>Genomic Encyclopedia of Archaeal and Bacterial Type Strains, Phase II (KMG-II): from individual species to whole genera.</title>
        <authorList>
            <person name="Goeker M."/>
        </authorList>
    </citation>
    <scope>NUCLEOTIDE SEQUENCE [LARGE SCALE GENOMIC DNA]</scope>
    <source>
        <strain evidence="7 8">DSM 17527</strain>
    </source>
</reference>
<feature type="transmembrane region" description="Helical" evidence="5">
    <location>
        <begin position="59"/>
        <end position="78"/>
    </location>
</feature>
<dbReference type="GO" id="GO:0016874">
    <property type="term" value="F:ligase activity"/>
    <property type="evidence" value="ECO:0007669"/>
    <property type="project" value="UniProtKB-KW"/>
</dbReference>
<dbReference type="EMBL" id="VNHU01000001">
    <property type="protein sequence ID" value="TYP76870.1"/>
    <property type="molecule type" value="Genomic_DNA"/>
</dbReference>
<gene>
    <name evidence="7" type="ORF">BD809_10115</name>
</gene>
<dbReference type="GO" id="GO:0016020">
    <property type="term" value="C:membrane"/>
    <property type="evidence" value="ECO:0007669"/>
    <property type="project" value="UniProtKB-SubCell"/>
</dbReference>
<keyword evidence="3 5" id="KW-1133">Transmembrane helix</keyword>
<keyword evidence="4 5" id="KW-0472">Membrane</keyword>
<sequence length="426" mass="49603">MKKSNVQKLYEISFYFLPISLLLREHWGSKAIILFVFLGLIASVKLLKESLFKLLKIRWYIFNLIHLFLGMLSLFYSSNWQAGIGRLSFSLLFVLFPIFQLTLFKKLGTNRISLKMLRFFSIAIYCYCILILIKLLSILMLTDSTLLDIKRSYGYLNFNNIYEYTEINSMYFSMLLCFALFVILDSTSKFLSGWSRIVSHIVTILVTLIMLILIDSKVAYLAFILILILFLYTRNISRNIKILSIGLFLGLIISTLVITPPNRIRRFIEAGDTTRVNNYVSSVEVIKNNYLFGVGYGDELDELQKTRKLADKVDNYIIKMEYNAHNQFFETIIGIGFIGFTPIFVLIIFSVMSALKNKDVLFQSFLIVMCLFFTVESVLVRHYGFLFCSFIWSVFLTYNIGNSQKVIDDKRSIFNRLQITNIFRSR</sequence>
<accession>A0A5S5CEU7</accession>
<protein>
    <submittedName>
        <fullName evidence="7">O-antigen ligase</fullName>
    </submittedName>
</protein>
<feature type="transmembrane region" description="Helical" evidence="5">
    <location>
        <begin position="218"/>
        <end position="233"/>
    </location>
</feature>
<dbReference type="PANTHER" id="PTHR37422">
    <property type="entry name" value="TEICHURONIC ACID BIOSYNTHESIS PROTEIN TUAE"/>
    <property type="match status" value="1"/>
</dbReference>
<keyword evidence="7" id="KW-0436">Ligase</keyword>
<keyword evidence="2 5" id="KW-0812">Transmembrane</keyword>
<evidence type="ECO:0000256" key="3">
    <source>
        <dbReference type="ARBA" id="ARBA00022989"/>
    </source>
</evidence>
<feature type="transmembrane region" description="Helical" evidence="5">
    <location>
        <begin position="328"/>
        <end position="348"/>
    </location>
</feature>
<dbReference type="Pfam" id="PF04932">
    <property type="entry name" value="Wzy_C"/>
    <property type="match status" value="1"/>
</dbReference>
<organism evidence="7 8">
    <name type="scientific">Aquimarina intermedia</name>
    <dbReference type="NCBI Taxonomy" id="350814"/>
    <lineage>
        <taxon>Bacteria</taxon>
        <taxon>Pseudomonadati</taxon>
        <taxon>Bacteroidota</taxon>
        <taxon>Flavobacteriia</taxon>
        <taxon>Flavobacteriales</taxon>
        <taxon>Flavobacteriaceae</taxon>
        <taxon>Aquimarina</taxon>
    </lineage>
</organism>
<feature type="transmembrane region" description="Helical" evidence="5">
    <location>
        <begin position="116"/>
        <end position="141"/>
    </location>
</feature>
<evidence type="ECO:0000313" key="8">
    <source>
        <dbReference type="Proteomes" id="UP000324376"/>
    </source>
</evidence>
<evidence type="ECO:0000256" key="4">
    <source>
        <dbReference type="ARBA" id="ARBA00023136"/>
    </source>
</evidence>
<proteinExistence type="predicted"/>
<dbReference type="Proteomes" id="UP000324376">
    <property type="component" value="Unassembled WGS sequence"/>
</dbReference>
<dbReference type="AlphaFoldDB" id="A0A5S5CEU7"/>
<feature type="transmembrane region" description="Helical" evidence="5">
    <location>
        <begin position="360"/>
        <end position="377"/>
    </location>
</feature>
<evidence type="ECO:0000256" key="1">
    <source>
        <dbReference type="ARBA" id="ARBA00004141"/>
    </source>
</evidence>
<comment type="subcellular location">
    <subcellularLocation>
        <location evidence="1">Membrane</location>
        <topology evidence="1">Multi-pass membrane protein</topology>
    </subcellularLocation>
</comment>
<keyword evidence="8" id="KW-1185">Reference proteome</keyword>
<evidence type="ECO:0000313" key="7">
    <source>
        <dbReference type="EMBL" id="TYP76870.1"/>
    </source>
</evidence>
<feature type="transmembrane region" description="Helical" evidence="5">
    <location>
        <begin position="383"/>
        <end position="401"/>
    </location>
</feature>
<feature type="domain" description="O-antigen ligase-related" evidence="6">
    <location>
        <begin position="203"/>
        <end position="341"/>
    </location>
</feature>
<dbReference type="InterPro" id="IPR051533">
    <property type="entry name" value="WaaL-like"/>
</dbReference>
<dbReference type="PANTHER" id="PTHR37422:SF13">
    <property type="entry name" value="LIPOPOLYSACCHARIDE BIOSYNTHESIS PROTEIN PA4999-RELATED"/>
    <property type="match status" value="1"/>
</dbReference>
<comment type="caution">
    <text evidence="7">The sequence shown here is derived from an EMBL/GenBank/DDBJ whole genome shotgun (WGS) entry which is preliminary data.</text>
</comment>
<dbReference type="OrthoDB" id="1093278at2"/>
<evidence type="ECO:0000256" key="2">
    <source>
        <dbReference type="ARBA" id="ARBA00022692"/>
    </source>
</evidence>
<feature type="transmembrane region" description="Helical" evidence="5">
    <location>
        <begin position="161"/>
        <end position="182"/>
    </location>
</feature>
<feature type="transmembrane region" description="Helical" evidence="5">
    <location>
        <begin position="240"/>
        <end position="258"/>
    </location>
</feature>
<feature type="transmembrane region" description="Helical" evidence="5">
    <location>
        <begin position="84"/>
        <end position="104"/>
    </location>
</feature>
<dbReference type="InterPro" id="IPR007016">
    <property type="entry name" value="O-antigen_ligase-rel_domated"/>
</dbReference>
<feature type="transmembrane region" description="Helical" evidence="5">
    <location>
        <begin position="27"/>
        <end position="47"/>
    </location>
</feature>
<evidence type="ECO:0000259" key="6">
    <source>
        <dbReference type="Pfam" id="PF04932"/>
    </source>
</evidence>
<name>A0A5S5CEU7_9FLAO</name>
<evidence type="ECO:0000256" key="5">
    <source>
        <dbReference type="SAM" id="Phobius"/>
    </source>
</evidence>
<feature type="transmembrane region" description="Helical" evidence="5">
    <location>
        <begin position="194"/>
        <end position="212"/>
    </location>
</feature>